<evidence type="ECO:0000313" key="1">
    <source>
        <dbReference type="EMBL" id="RGC35429.1"/>
    </source>
</evidence>
<reference evidence="1 2" key="1">
    <citation type="submission" date="2018-08" db="EMBL/GenBank/DDBJ databases">
        <title>A genome reference for cultivated species of the human gut microbiota.</title>
        <authorList>
            <person name="Zou Y."/>
            <person name="Xue W."/>
            <person name="Luo G."/>
        </authorList>
    </citation>
    <scope>NUCLEOTIDE SEQUENCE [LARGE SCALE GENOMIC DNA]</scope>
    <source>
        <strain evidence="1 2">AF19-21</strain>
    </source>
</reference>
<name>A0A3E2X3G2_9FIRM</name>
<organism evidence="1 2">
    <name type="scientific">Hungatella hathewayi</name>
    <dbReference type="NCBI Taxonomy" id="154046"/>
    <lineage>
        <taxon>Bacteria</taxon>
        <taxon>Bacillati</taxon>
        <taxon>Bacillota</taxon>
        <taxon>Clostridia</taxon>
        <taxon>Lachnospirales</taxon>
        <taxon>Lachnospiraceae</taxon>
        <taxon>Hungatella</taxon>
    </lineage>
</organism>
<evidence type="ECO:0000313" key="2">
    <source>
        <dbReference type="Proteomes" id="UP000261111"/>
    </source>
</evidence>
<gene>
    <name evidence="1" type="ORF">DWX41_00050</name>
</gene>
<sequence>MKKIIMFVFLVITIILFSGCSKYDDNPKNSAAGALSEENVINRILGKVMDIRLGYRRGR</sequence>
<accession>A0A3E2X3G2</accession>
<dbReference type="Proteomes" id="UP000261111">
    <property type="component" value="Unassembled WGS sequence"/>
</dbReference>
<protein>
    <submittedName>
        <fullName evidence="1">Uncharacterized protein</fullName>
    </submittedName>
</protein>
<proteinExistence type="predicted"/>
<dbReference type="AlphaFoldDB" id="A0A3E2X3G2"/>
<dbReference type="EMBL" id="QVIA01000001">
    <property type="protein sequence ID" value="RGC35429.1"/>
    <property type="molecule type" value="Genomic_DNA"/>
</dbReference>
<dbReference type="PROSITE" id="PS51257">
    <property type="entry name" value="PROKAR_LIPOPROTEIN"/>
    <property type="match status" value="1"/>
</dbReference>
<comment type="caution">
    <text evidence="1">The sequence shown here is derived from an EMBL/GenBank/DDBJ whole genome shotgun (WGS) entry which is preliminary data.</text>
</comment>